<dbReference type="Proteomes" id="UP000738349">
    <property type="component" value="Unassembled WGS sequence"/>
</dbReference>
<evidence type="ECO:0000256" key="1">
    <source>
        <dbReference type="ARBA" id="ARBA00001974"/>
    </source>
</evidence>
<evidence type="ECO:0000313" key="7">
    <source>
        <dbReference type="EMBL" id="KAH7141741.1"/>
    </source>
</evidence>
<keyword evidence="5" id="KW-0521">NADP</keyword>
<name>A0A9P9EP95_9HYPO</name>
<dbReference type="Gene3D" id="3.50.50.60">
    <property type="entry name" value="FAD/NAD(P)-binding domain"/>
    <property type="match status" value="1"/>
</dbReference>
<comment type="cofactor">
    <cofactor evidence="1">
        <name>FAD</name>
        <dbReference type="ChEBI" id="CHEBI:57692"/>
    </cofactor>
</comment>
<dbReference type="InterPro" id="IPR050775">
    <property type="entry name" value="FAD-binding_Monooxygenases"/>
</dbReference>
<evidence type="ECO:0000256" key="6">
    <source>
        <dbReference type="ARBA" id="ARBA00023002"/>
    </source>
</evidence>
<gene>
    <name evidence="7" type="ORF">EDB81DRAFT_653347</name>
</gene>
<dbReference type="OrthoDB" id="66881at2759"/>
<accession>A0A9P9EP95</accession>
<proteinExistence type="inferred from homology"/>
<evidence type="ECO:0000256" key="5">
    <source>
        <dbReference type="ARBA" id="ARBA00022857"/>
    </source>
</evidence>
<keyword evidence="7" id="KW-0503">Monooxygenase</keyword>
<protein>
    <submittedName>
        <fullName evidence="7">Monooxygenase</fullName>
    </submittedName>
</protein>
<dbReference type="InterPro" id="IPR036188">
    <property type="entry name" value="FAD/NAD-bd_sf"/>
</dbReference>
<sequence length="134" mass="14782">MSLSRPRWTNLDRKWSEGIGTLHGAFTRNFPNLILRGTTLSVATVNLVHAMDVTVQHVAYALAQAFKQQATKGKKEVLREPTPEGEADWVLKIMPGAYALGGLSICTQSYVTREGELTKGKSHEDEMKLARGSI</sequence>
<keyword evidence="3" id="KW-0285">Flavoprotein</keyword>
<comment type="similarity">
    <text evidence="2">Belongs to the FAD-binding monooxygenase family.</text>
</comment>
<dbReference type="PANTHER" id="PTHR43098">
    <property type="entry name" value="L-ORNITHINE N(5)-MONOOXYGENASE-RELATED"/>
    <property type="match status" value="1"/>
</dbReference>
<evidence type="ECO:0000313" key="8">
    <source>
        <dbReference type="Proteomes" id="UP000738349"/>
    </source>
</evidence>
<evidence type="ECO:0000256" key="4">
    <source>
        <dbReference type="ARBA" id="ARBA00022827"/>
    </source>
</evidence>
<dbReference type="GO" id="GO:0004497">
    <property type="term" value="F:monooxygenase activity"/>
    <property type="evidence" value="ECO:0007669"/>
    <property type="project" value="UniProtKB-KW"/>
</dbReference>
<organism evidence="7 8">
    <name type="scientific">Dactylonectria macrodidyma</name>
    <dbReference type="NCBI Taxonomy" id="307937"/>
    <lineage>
        <taxon>Eukaryota</taxon>
        <taxon>Fungi</taxon>
        <taxon>Dikarya</taxon>
        <taxon>Ascomycota</taxon>
        <taxon>Pezizomycotina</taxon>
        <taxon>Sordariomycetes</taxon>
        <taxon>Hypocreomycetidae</taxon>
        <taxon>Hypocreales</taxon>
        <taxon>Nectriaceae</taxon>
        <taxon>Dactylonectria</taxon>
    </lineage>
</organism>
<dbReference type="PANTHER" id="PTHR43098:SF2">
    <property type="entry name" value="FAD-BINDING MONOOXYGENASE AUSB-RELATED"/>
    <property type="match status" value="1"/>
</dbReference>
<evidence type="ECO:0000256" key="3">
    <source>
        <dbReference type="ARBA" id="ARBA00022630"/>
    </source>
</evidence>
<comment type="caution">
    <text evidence="7">The sequence shown here is derived from an EMBL/GenBank/DDBJ whole genome shotgun (WGS) entry which is preliminary data.</text>
</comment>
<keyword evidence="4" id="KW-0274">FAD</keyword>
<keyword evidence="6" id="KW-0560">Oxidoreductase</keyword>
<dbReference type="AlphaFoldDB" id="A0A9P9EP95"/>
<evidence type="ECO:0000256" key="2">
    <source>
        <dbReference type="ARBA" id="ARBA00010139"/>
    </source>
</evidence>
<reference evidence="7" key="1">
    <citation type="journal article" date="2021" name="Nat. Commun.">
        <title>Genetic determinants of endophytism in the Arabidopsis root mycobiome.</title>
        <authorList>
            <person name="Mesny F."/>
            <person name="Miyauchi S."/>
            <person name="Thiergart T."/>
            <person name="Pickel B."/>
            <person name="Atanasova L."/>
            <person name="Karlsson M."/>
            <person name="Huettel B."/>
            <person name="Barry K.W."/>
            <person name="Haridas S."/>
            <person name="Chen C."/>
            <person name="Bauer D."/>
            <person name="Andreopoulos W."/>
            <person name="Pangilinan J."/>
            <person name="LaButti K."/>
            <person name="Riley R."/>
            <person name="Lipzen A."/>
            <person name="Clum A."/>
            <person name="Drula E."/>
            <person name="Henrissat B."/>
            <person name="Kohler A."/>
            <person name="Grigoriev I.V."/>
            <person name="Martin F.M."/>
            <person name="Hacquard S."/>
        </authorList>
    </citation>
    <scope>NUCLEOTIDE SEQUENCE</scope>
    <source>
        <strain evidence="7">MPI-CAGE-AT-0147</strain>
    </source>
</reference>
<keyword evidence="8" id="KW-1185">Reference proteome</keyword>
<dbReference type="EMBL" id="JAGMUV010000010">
    <property type="protein sequence ID" value="KAH7141741.1"/>
    <property type="molecule type" value="Genomic_DNA"/>
</dbReference>